<evidence type="ECO:0000259" key="4">
    <source>
        <dbReference type="Pfam" id="PF03081"/>
    </source>
</evidence>
<keyword evidence="3" id="KW-0268">Exocytosis</keyword>
<dbReference type="Proteomes" id="UP000075243">
    <property type="component" value="Chromosome 2"/>
</dbReference>
<organism evidence="5 6">
    <name type="scientific">Cajanus cajan</name>
    <name type="common">Pigeon pea</name>
    <name type="synonym">Cajanus indicus</name>
    <dbReference type="NCBI Taxonomy" id="3821"/>
    <lineage>
        <taxon>Eukaryota</taxon>
        <taxon>Viridiplantae</taxon>
        <taxon>Streptophyta</taxon>
        <taxon>Embryophyta</taxon>
        <taxon>Tracheophyta</taxon>
        <taxon>Spermatophyta</taxon>
        <taxon>Magnoliopsida</taxon>
        <taxon>eudicotyledons</taxon>
        <taxon>Gunneridae</taxon>
        <taxon>Pentapetalae</taxon>
        <taxon>rosids</taxon>
        <taxon>fabids</taxon>
        <taxon>Fabales</taxon>
        <taxon>Fabaceae</taxon>
        <taxon>Papilionoideae</taxon>
        <taxon>50 kb inversion clade</taxon>
        <taxon>NPAAA clade</taxon>
        <taxon>indigoferoid/millettioid clade</taxon>
        <taxon>Phaseoleae</taxon>
        <taxon>Cajanus</taxon>
    </lineage>
</organism>
<dbReference type="SUPFAM" id="SSF74788">
    <property type="entry name" value="Cullin repeat-like"/>
    <property type="match status" value="1"/>
</dbReference>
<dbReference type="InterPro" id="IPR046364">
    <property type="entry name" value="Exo70_C"/>
</dbReference>
<dbReference type="Gramene" id="C.cajan_05389.t">
    <property type="protein sequence ID" value="C.cajan_05389.t"/>
    <property type="gene ID" value="C.cajan_05389"/>
</dbReference>
<dbReference type="InterPro" id="IPR016159">
    <property type="entry name" value="Cullin_repeat-like_dom_sf"/>
</dbReference>
<gene>
    <name evidence="5" type="ORF">KK1_005523</name>
</gene>
<dbReference type="PANTHER" id="PTHR12542:SF180">
    <property type="entry name" value="EXOCYST SUBUNIT EXO70 FAMILY PROTEIN"/>
    <property type="match status" value="1"/>
</dbReference>
<evidence type="ECO:0000313" key="6">
    <source>
        <dbReference type="Proteomes" id="UP000075243"/>
    </source>
</evidence>
<accession>A0A151U0Z8</accession>
<dbReference type="InterPro" id="IPR004140">
    <property type="entry name" value="Exo70"/>
</dbReference>
<proteinExistence type="inferred from homology"/>
<reference evidence="5 6" key="1">
    <citation type="journal article" date="2012" name="Nat. Biotechnol.">
        <title>Draft genome sequence of pigeonpea (Cajanus cajan), an orphan legume crop of resource-poor farmers.</title>
        <authorList>
            <person name="Varshney R.K."/>
            <person name="Chen W."/>
            <person name="Li Y."/>
            <person name="Bharti A.K."/>
            <person name="Saxena R.K."/>
            <person name="Schlueter J.A."/>
            <person name="Donoghue M.T."/>
            <person name="Azam S."/>
            <person name="Fan G."/>
            <person name="Whaley A.M."/>
            <person name="Farmer A.D."/>
            <person name="Sheridan J."/>
            <person name="Iwata A."/>
            <person name="Tuteja R."/>
            <person name="Penmetsa R.V."/>
            <person name="Wu W."/>
            <person name="Upadhyaya H.D."/>
            <person name="Yang S.P."/>
            <person name="Shah T."/>
            <person name="Saxena K.B."/>
            <person name="Michael T."/>
            <person name="McCombie W.R."/>
            <person name="Yang B."/>
            <person name="Zhang G."/>
            <person name="Yang H."/>
            <person name="Wang J."/>
            <person name="Spillane C."/>
            <person name="Cook D.R."/>
            <person name="May G.D."/>
            <person name="Xu X."/>
            <person name="Jackson S.A."/>
        </authorList>
    </citation>
    <scope>NUCLEOTIDE SEQUENCE [LARGE SCALE GENOMIC DNA]</scope>
    <source>
        <strain evidence="6">cv. Asha</strain>
    </source>
</reference>
<comment type="similarity">
    <text evidence="1 3">Belongs to the EXO70 family.</text>
</comment>
<name>A0A151U0Z8_CAJCA</name>
<dbReference type="GO" id="GO:0005546">
    <property type="term" value="F:phosphatidylinositol-4,5-bisphosphate binding"/>
    <property type="evidence" value="ECO:0007669"/>
    <property type="project" value="InterPro"/>
</dbReference>
<dbReference type="EMBL" id="CM003604">
    <property type="protein sequence ID" value="KYP72918.1"/>
    <property type="molecule type" value="Genomic_DNA"/>
</dbReference>
<keyword evidence="6" id="KW-1185">Reference proteome</keyword>
<evidence type="ECO:0000256" key="1">
    <source>
        <dbReference type="ARBA" id="ARBA00006756"/>
    </source>
</evidence>
<keyword evidence="3" id="KW-0653">Protein transport</keyword>
<dbReference type="PANTHER" id="PTHR12542">
    <property type="entry name" value="EXOCYST COMPLEX PROTEIN EXO70"/>
    <property type="match status" value="1"/>
</dbReference>
<protein>
    <recommendedName>
        <fullName evidence="3">Exocyst subunit Exo70 family protein</fullName>
    </recommendedName>
</protein>
<keyword evidence="2 3" id="KW-0813">Transport</keyword>
<comment type="function">
    <text evidence="3">Component of the exocyst complex.</text>
</comment>
<evidence type="ECO:0000256" key="2">
    <source>
        <dbReference type="ARBA" id="ARBA00022448"/>
    </source>
</evidence>
<dbReference type="Pfam" id="PF03081">
    <property type="entry name" value="Exo70_C"/>
    <property type="match status" value="1"/>
</dbReference>
<dbReference type="GO" id="GO:0015031">
    <property type="term" value="P:protein transport"/>
    <property type="evidence" value="ECO:0007669"/>
    <property type="project" value="UniProtKB-KW"/>
</dbReference>
<evidence type="ECO:0000256" key="3">
    <source>
        <dbReference type="RuleBase" id="RU365026"/>
    </source>
</evidence>
<sequence length="416" mass="48940">MPRFIECIETLKKENGKLIDAISKHVDGYLKTNVAEIHADNNLVVDVLPLGIIKDLQETVWLMLTRGFGEDCWRAYSSCRREFLKECLWAFGLQMQDLNTEDIDKIEKVRLQELKRKEIDMMKIKSLNALVRILFPNERRLCDRVFKGASSYADIAIREVSRELTISLLRIANHLATFLECRSFAYCKDGQLHPNIRELMQKICGVCIRRESRFRQGLEKYTMIDKERKLSPPVHVARIIITELLERILEADSKNYNNHALGYVFVMNNLRYIEREANLYGLVPIFGHEWLRKNTIKFQQNLELYQKSSWNKIVDLLKMDINNESEPDVAVGLMKDKLRSFNKYFDEICNVQSTWFVFDEQLREKIIKSIENILLPTYGNFIGRFQDFFGKYAYEHIKYGMFDVADRINNLFLAGE</sequence>
<evidence type="ECO:0000313" key="5">
    <source>
        <dbReference type="EMBL" id="KYP72918.1"/>
    </source>
</evidence>
<dbReference type="STRING" id="3821.A0A151U0Z8"/>
<dbReference type="AlphaFoldDB" id="A0A151U0Z8"/>
<dbReference type="Gene3D" id="1.20.1280.170">
    <property type="entry name" value="Exocyst complex component Exo70"/>
    <property type="match status" value="2"/>
</dbReference>
<feature type="domain" description="Exocyst complex subunit Exo70 C-terminal" evidence="4">
    <location>
        <begin position="235"/>
        <end position="409"/>
    </location>
</feature>
<dbReference type="GO" id="GO:0006887">
    <property type="term" value="P:exocytosis"/>
    <property type="evidence" value="ECO:0007669"/>
    <property type="project" value="UniProtKB-KW"/>
</dbReference>
<dbReference type="GO" id="GO:0000145">
    <property type="term" value="C:exocyst"/>
    <property type="evidence" value="ECO:0007669"/>
    <property type="project" value="InterPro"/>
</dbReference>